<accession>A0A7M7SUJ7</accession>
<feature type="compositionally biased region" description="Basic and acidic residues" evidence="1">
    <location>
        <begin position="1853"/>
        <end position="1868"/>
    </location>
</feature>
<proteinExistence type="predicted"/>
<feature type="region of interest" description="Disordered" evidence="1">
    <location>
        <begin position="1055"/>
        <end position="1080"/>
    </location>
</feature>
<feature type="region of interest" description="Disordered" evidence="1">
    <location>
        <begin position="1104"/>
        <end position="1151"/>
    </location>
</feature>
<feature type="region of interest" description="Disordered" evidence="1">
    <location>
        <begin position="492"/>
        <end position="511"/>
    </location>
</feature>
<feature type="compositionally biased region" description="Basic and acidic residues" evidence="1">
    <location>
        <begin position="1543"/>
        <end position="1554"/>
    </location>
</feature>
<feature type="compositionally biased region" description="Basic residues" evidence="1">
    <location>
        <begin position="191"/>
        <end position="201"/>
    </location>
</feature>
<feature type="compositionally biased region" description="Acidic residues" evidence="1">
    <location>
        <begin position="1819"/>
        <end position="1829"/>
    </location>
</feature>
<feature type="compositionally biased region" description="Polar residues" evidence="1">
    <location>
        <begin position="466"/>
        <end position="480"/>
    </location>
</feature>
<feature type="compositionally biased region" description="Polar residues" evidence="1">
    <location>
        <begin position="1786"/>
        <end position="1811"/>
    </location>
</feature>
<dbReference type="KEGG" id="spu:587816"/>
<feature type="compositionally biased region" description="Polar residues" evidence="1">
    <location>
        <begin position="1758"/>
        <end position="1769"/>
    </location>
</feature>
<feature type="compositionally biased region" description="Basic and acidic residues" evidence="1">
    <location>
        <begin position="959"/>
        <end position="972"/>
    </location>
</feature>
<feature type="compositionally biased region" description="Low complexity" evidence="1">
    <location>
        <begin position="134"/>
        <end position="146"/>
    </location>
</feature>
<dbReference type="EnsemblMetazoa" id="XM_030976613">
    <property type="protein sequence ID" value="XP_030832473"/>
    <property type="gene ID" value="LOC587816"/>
</dbReference>
<feature type="domain" description="Treslin STD" evidence="2">
    <location>
        <begin position="852"/>
        <end position="962"/>
    </location>
</feature>
<feature type="compositionally biased region" description="Low complexity" evidence="1">
    <location>
        <begin position="1066"/>
        <end position="1080"/>
    </location>
</feature>
<dbReference type="InterPro" id="IPR026153">
    <property type="entry name" value="Treslin"/>
</dbReference>
<feature type="compositionally biased region" description="Basic and acidic residues" evidence="1">
    <location>
        <begin position="1911"/>
        <end position="1928"/>
    </location>
</feature>
<feature type="compositionally biased region" description="Polar residues" evidence="1">
    <location>
        <begin position="1385"/>
        <end position="1395"/>
    </location>
</feature>
<dbReference type="GO" id="GO:0033314">
    <property type="term" value="P:mitotic DNA replication checkpoint signaling"/>
    <property type="evidence" value="ECO:0000318"/>
    <property type="project" value="GO_Central"/>
</dbReference>
<dbReference type="PANTHER" id="PTHR21556">
    <property type="entry name" value="TRESLIN"/>
    <property type="match status" value="1"/>
</dbReference>
<feature type="region of interest" description="Disordered" evidence="1">
    <location>
        <begin position="2105"/>
        <end position="2127"/>
    </location>
</feature>
<feature type="region of interest" description="Disordered" evidence="1">
    <location>
        <begin position="91"/>
        <end position="153"/>
    </location>
</feature>
<feature type="compositionally biased region" description="Basic residues" evidence="1">
    <location>
        <begin position="96"/>
        <end position="109"/>
    </location>
</feature>
<feature type="compositionally biased region" description="Basic and acidic residues" evidence="1">
    <location>
        <begin position="1108"/>
        <end position="1129"/>
    </location>
</feature>
<dbReference type="GO" id="GO:0006260">
    <property type="term" value="P:DNA replication"/>
    <property type="evidence" value="ECO:0000318"/>
    <property type="project" value="GO_Central"/>
</dbReference>
<dbReference type="GO" id="GO:0007095">
    <property type="term" value="P:mitotic G2 DNA damage checkpoint signaling"/>
    <property type="evidence" value="ECO:0000318"/>
    <property type="project" value="GO_Central"/>
</dbReference>
<dbReference type="PANTHER" id="PTHR21556:SF2">
    <property type="entry name" value="TRESLIN"/>
    <property type="match status" value="1"/>
</dbReference>
<dbReference type="GeneID" id="587816"/>
<feature type="compositionally biased region" description="Basic residues" evidence="1">
    <location>
        <begin position="1684"/>
        <end position="1696"/>
    </location>
</feature>
<dbReference type="GO" id="GO:0030174">
    <property type="term" value="P:regulation of DNA-templated DNA replication initiation"/>
    <property type="evidence" value="ECO:0000318"/>
    <property type="project" value="GO_Central"/>
</dbReference>
<reference evidence="3" key="2">
    <citation type="submission" date="2021-01" db="UniProtKB">
        <authorList>
            <consortium name="EnsemblMetazoa"/>
        </authorList>
    </citation>
    <scope>IDENTIFICATION</scope>
</reference>
<feature type="compositionally biased region" description="Basic residues" evidence="1">
    <location>
        <begin position="1445"/>
        <end position="1459"/>
    </location>
</feature>
<reference evidence="4" key="1">
    <citation type="submission" date="2015-02" db="EMBL/GenBank/DDBJ databases">
        <title>Genome sequencing for Strongylocentrotus purpuratus.</title>
        <authorList>
            <person name="Murali S."/>
            <person name="Liu Y."/>
            <person name="Vee V."/>
            <person name="English A."/>
            <person name="Wang M."/>
            <person name="Skinner E."/>
            <person name="Han Y."/>
            <person name="Muzny D.M."/>
            <person name="Worley K.C."/>
            <person name="Gibbs R.A."/>
        </authorList>
    </citation>
    <scope>NUCLEOTIDE SEQUENCE</scope>
</reference>
<feature type="compositionally biased region" description="Low complexity" evidence="1">
    <location>
        <begin position="204"/>
        <end position="220"/>
    </location>
</feature>
<sequence length="2127" mass="235609">MGTPGTTKVVFLIDRKCGTHDENAFAAIRLAVLKLLTHFACKDGTVNEKMRWGYRIFDSTKECQMYKKRAIWLQYSYKHFKYFEEHLDENVPRQGGKTRSKTWTHHHGNSSRDGSSGRDAPRSLGLALEEVPDGDSAARASSSNNIADDDSEVEDTSSAYALRYALQDVMHDFQWEEPDMCSPMKSSSRARSARHRRKKRENSRLSASRRQSSAISSLISDGRQKHRRKEKMIFLAMQCPSSMQTLEELVGDATKLNSALSLRDTIISKEFLADFCGEQNGRLFWLNTNMVPPARPTHDLLSGMLSHTAGQVISLGWLMNSGCHVTSCLHSVQATQQAIEQKAASKMEKKEVDIERGEDDQSEKKIPVPRNLLPLSIIIDYFLRSNVRSEPGMVDEISSTPKETFRAILCSNKADTGSDHCMLRMMPMFTPKSNCAPESSTPGSAETFVIHNTEESKTTKKKKTARNQSNNSTKQASTNHSTAFSIETGNQTPSQALATPATEAPSPESHTVTIKAKIDRRQLGLSAFGSSSTFSCIGYDLLKGSEDDESSGVTSDGRLSRWFREAMLDLSHQRMSLIVELSSSNSSLTTLGVMEPLTPAMASIRLLHPKSIMPLATGLAFQPHPVSRARIFDVKGRGRPAATTEMKRFIERSAKAIVGSGKTGWHANRKMKRTEELSTLPETDPGILEELSHIERARHEPFHASWLEPWHISAPSRHTCDQVVEQLLSIPDDKKSPSLQSHHDAFYMQLKDIMGGEKGSTEVTSPLSESMPDDQSKSILKDGTGVRQSPRLKRMKSMPLNVGPRAANIMAISRKLLASRPKVVVKDKKGTTLTKKKSDPIPIKLPDVSSVEDLTKHLKQNYEDVLTRNSCSLRFTQSTIAVVLHFYKTSHQTKNQEDSISNMRALVEDTLLLTHKQVRERYAERSNDPSEREVRVHEVEMQTLLRMEMESVEPTDIAAVKEEEKKKKAEKEKDDDDDDEIDLPEALQDSVDEVVHLLETVPIVASADKLASFLTDIVLANYAETIPYMVRAIYEGLVKPVPLFLMSPSSDMTGVPSHKQPASYRSISSGGSLNTLGSNSNRSRALVRHPSIADAAPKRIIGVPARRLPNEKKKTNTGEKKHKKQEQDNTAKTVKRNLFNDDSPDASKFSRRRSVAVMETHAPRRSPRKAVQSGQLVLKTKVVKETPGKKQVIKAMLNKLDRARRRSSSKERGIPGPGSMLVIEESPEKPVNLTQPNVRRSPRVPTFKRRPSFYKKQEIHRAKLLGARIAGTSPPAVALKESPLSEKKAEKTKLKLSPATFLLSAITSPASKALAVNKSPAPANFNSPSRNTRSRMGVTPVKLVMDSPERSAMRTTPRAKARRRLNDELFKNEPKKSPAKDLSAIPSTPSKTPSKAQLGVIPSGHRQSPRLLQKGGSGGKEIERRGDASESHVDSKKVNVPVKTPTRRSPRKALRKIAFRKTEDAGQLKDRTSPDPKGKETKLFDDATEKASSKPNFEEEVKEQASRTVKNDGKVRGEMVDVSVRQDGEPLQAAEEASIWFDKLAEGSTDKEQDINQDNVVEHKKRNRSTPSKEDLSTPPIKRRRTRRDTCTPPYVPASKCTTPEVINSWPRIKIRYNSPSPSTSKVLSPCDISPIVKVDEIIADLTSPRTRRRTPQSSSKQTGSDFGKKRKRQSPGVNSSEKKQHRSTGRSKNSPRAKGSLLSMLTSKNNLEQGCVSPVFGKASHDTSTSEVPGNKALTRKISSSQKKLQPVRKSKSPGTKGSISSAESLDDLDRSFSPIFGKSVVTNPSASSQSDDGSINQQELPNTAKMSFIDQGLESDADTDSEIDFPKLKSGEGSVGTLSDSEMAMMMDKDAELNNEKEEALSKRHLRRSSNENCSDGDSGHKKLRKRNPSHTSLGQEPVHQQHPSTHERTMDKKQVSEEKLLDSSNVGKTLRKRRSSERQESSCKPMQDVIDDKTIVVDPKQLLPNSILRAPDSKLLEDVENTRPEEPPKKKKKVTLKTRISSSLGQRRSTPSRLSMTLKRPSARENWTVTDSPEPASFIGGSEDYSLTASSLSSADDDVFDVAGPSTSEVASTPPTGKPSFVTTPLSATGLYSLMNSPLALGTPKSSRTSRTSRRNLPLQ</sequence>
<dbReference type="FunCoup" id="A0A7M7SUJ7">
    <property type="interactions" value="1212"/>
</dbReference>
<dbReference type="OMA" id="FHASWLE"/>
<feature type="region of interest" description="Disordered" evidence="1">
    <location>
        <begin position="757"/>
        <end position="789"/>
    </location>
</feature>
<dbReference type="InParanoid" id="A0A7M7SUJ7"/>
<dbReference type="Pfam" id="PF21855">
    <property type="entry name" value="Treslin_STD"/>
    <property type="match status" value="1"/>
</dbReference>
<evidence type="ECO:0000313" key="3">
    <source>
        <dbReference type="EnsemblMetazoa" id="XP_030832473"/>
    </source>
</evidence>
<feature type="region of interest" description="Disordered" evidence="1">
    <location>
        <begin position="955"/>
        <end position="981"/>
    </location>
</feature>
<dbReference type="InterPro" id="IPR053920">
    <property type="entry name" value="Treslin_STD"/>
</dbReference>
<feature type="region of interest" description="Disordered" evidence="1">
    <location>
        <begin position="1202"/>
        <end position="1222"/>
    </location>
</feature>
<feature type="compositionally biased region" description="Basic and acidic residues" evidence="1">
    <location>
        <begin position="1460"/>
        <end position="1528"/>
    </location>
</feature>
<dbReference type="Proteomes" id="UP000007110">
    <property type="component" value="Unassembled WGS sequence"/>
</dbReference>
<feature type="compositionally biased region" description="Polar residues" evidence="1">
    <location>
        <begin position="1704"/>
        <end position="1713"/>
    </location>
</feature>
<name>A0A7M7SUJ7_STRPU</name>
<evidence type="ECO:0000256" key="1">
    <source>
        <dbReference type="SAM" id="MobiDB-lite"/>
    </source>
</evidence>
<feature type="compositionally biased region" description="Basic and acidic residues" evidence="1">
    <location>
        <begin position="1420"/>
        <end position="1437"/>
    </location>
</feature>
<feature type="compositionally biased region" description="Basic and acidic residues" evidence="1">
    <location>
        <begin position="1978"/>
        <end position="1995"/>
    </location>
</feature>
<feature type="region of interest" description="Disordered" evidence="1">
    <location>
        <begin position="452"/>
        <end position="480"/>
    </location>
</feature>
<protein>
    <recommendedName>
        <fullName evidence="2">Treslin STD domain-containing protein</fullName>
    </recommendedName>
</protein>
<feature type="region of interest" description="Disordered" evidence="1">
    <location>
        <begin position="178"/>
        <end position="222"/>
    </location>
</feature>
<feature type="compositionally biased region" description="Polar residues" evidence="1">
    <location>
        <begin position="1618"/>
        <end position="1627"/>
    </location>
</feature>
<keyword evidence="4" id="KW-1185">Reference proteome</keyword>
<feature type="region of interest" description="Disordered" evidence="1">
    <location>
        <begin position="1346"/>
        <end position="1630"/>
    </location>
</feature>
<organism evidence="3 4">
    <name type="scientific">Strongylocentrotus purpuratus</name>
    <name type="common">Purple sea urchin</name>
    <dbReference type="NCBI Taxonomy" id="7668"/>
    <lineage>
        <taxon>Eukaryota</taxon>
        <taxon>Metazoa</taxon>
        <taxon>Echinodermata</taxon>
        <taxon>Eleutherozoa</taxon>
        <taxon>Echinozoa</taxon>
        <taxon>Echinoidea</taxon>
        <taxon>Euechinoidea</taxon>
        <taxon>Echinacea</taxon>
        <taxon>Camarodonta</taxon>
        <taxon>Echinidea</taxon>
        <taxon>Strongylocentrotidae</taxon>
        <taxon>Strongylocentrotus</taxon>
    </lineage>
</organism>
<dbReference type="GO" id="GO:0003682">
    <property type="term" value="F:chromatin binding"/>
    <property type="evidence" value="ECO:0000318"/>
    <property type="project" value="GO_Central"/>
</dbReference>
<dbReference type="OrthoDB" id="5812172at2759"/>
<feature type="compositionally biased region" description="Polar residues" evidence="1">
    <location>
        <begin position="2005"/>
        <end position="2022"/>
    </location>
</feature>
<dbReference type="GO" id="GO:0010212">
    <property type="term" value="P:response to ionizing radiation"/>
    <property type="evidence" value="ECO:0007669"/>
    <property type="project" value="InterPro"/>
</dbReference>
<feature type="compositionally biased region" description="Basic and acidic residues" evidence="1">
    <location>
        <begin position="1364"/>
        <end position="1379"/>
    </location>
</feature>
<evidence type="ECO:0000313" key="4">
    <source>
        <dbReference type="Proteomes" id="UP000007110"/>
    </source>
</evidence>
<dbReference type="RefSeq" id="XP_030832473.1">
    <property type="nucleotide sequence ID" value="XM_030976613.1"/>
</dbReference>
<evidence type="ECO:0000259" key="2">
    <source>
        <dbReference type="Pfam" id="PF21855"/>
    </source>
</evidence>
<feature type="region of interest" description="Disordered" evidence="1">
    <location>
        <begin position="1644"/>
        <end position="2048"/>
    </location>
</feature>
<dbReference type="GO" id="GO:0005634">
    <property type="term" value="C:nucleus"/>
    <property type="evidence" value="ECO:0000318"/>
    <property type="project" value="GO_Central"/>
</dbReference>